<dbReference type="OrthoDB" id="5497289at2"/>
<dbReference type="EMBL" id="RAXV01000024">
    <property type="protein sequence ID" value="RKG30420.1"/>
    <property type="molecule type" value="Genomic_DNA"/>
</dbReference>
<feature type="domain" description="CD-NTase-associated protein 12/Pycsar effector protein TIR" evidence="1">
    <location>
        <begin position="125"/>
        <end position="239"/>
    </location>
</feature>
<accession>A0A3A8EI49</accession>
<keyword evidence="3" id="KW-1185">Reference proteome</keyword>
<dbReference type="InterPro" id="IPR014571">
    <property type="entry name" value="UCP032620"/>
</dbReference>
<dbReference type="InterPro" id="IPR019302">
    <property type="entry name" value="CAP12/PCTIR_TIR_dom"/>
</dbReference>
<organism evidence="2 3">
    <name type="scientific">Acinetobacter tianfuensis</name>
    <dbReference type="NCBI Taxonomy" id="2419603"/>
    <lineage>
        <taxon>Bacteria</taxon>
        <taxon>Pseudomonadati</taxon>
        <taxon>Pseudomonadota</taxon>
        <taxon>Gammaproteobacteria</taxon>
        <taxon>Moraxellales</taxon>
        <taxon>Moraxellaceae</taxon>
        <taxon>Acinetobacter</taxon>
    </lineage>
</organism>
<protein>
    <recommendedName>
        <fullName evidence="1">CD-NTase-associated protein 12/Pycsar effector protein TIR domain-containing protein</fullName>
    </recommendedName>
</protein>
<reference evidence="2 3" key="1">
    <citation type="submission" date="2018-09" db="EMBL/GenBank/DDBJ databases">
        <title>The draft genome of Acinetobacter spp. strains.</title>
        <authorList>
            <person name="Qin J."/>
            <person name="Feng Y."/>
            <person name="Zong Z."/>
        </authorList>
    </citation>
    <scope>NUCLEOTIDE SEQUENCE [LARGE SCALE GENOMIC DNA]</scope>
    <source>
        <strain evidence="2 3">WCHAc060012</strain>
    </source>
</reference>
<gene>
    <name evidence="2" type="ORF">D7V32_11195</name>
</gene>
<evidence type="ECO:0000313" key="2">
    <source>
        <dbReference type="EMBL" id="RKG30420.1"/>
    </source>
</evidence>
<dbReference type="Proteomes" id="UP000282388">
    <property type="component" value="Unassembled WGS sequence"/>
</dbReference>
<name>A0A3A8EI49_9GAMM</name>
<comment type="caution">
    <text evidence="2">The sequence shown here is derived from an EMBL/GenBank/DDBJ whole genome shotgun (WGS) entry which is preliminary data.</text>
</comment>
<dbReference type="Pfam" id="PF10137">
    <property type="entry name" value="CAP12-PCTIR_TIR"/>
    <property type="match status" value="1"/>
</dbReference>
<dbReference type="GO" id="GO:0050135">
    <property type="term" value="F:NADP+ nucleosidase activity"/>
    <property type="evidence" value="ECO:0007669"/>
    <property type="project" value="InterPro"/>
</dbReference>
<dbReference type="PIRSF" id="PIRSF032620">
    <property type="entry name" value="UCP032620"/>
    <property type="match status" value="1"/>
</dbReference>
<proteinExistence type="predicted"/>
<dbReference type="AlphaFoldDB" id="A0A3A8EI49"/>
<evidence type="ECO:0000313" key="3">
    <source>
        <dbReference type="Proteomes" id="UP000282388"/>
    </source>
</evidence>
<evidence type="ECO:0000259" key="1">
    <source>
        <dbReference type="Pfam" id="PF10137"/>
    </source>
</evidence>
<sequence length="265" mass="30484">MDKLKLIEELTELQVRLNTEVRQAHAQDSSLGEERLQSWFRAAKKILNPYSADLYQKLVKKPIIPMIFSAYDYSALNDFDENTREPLCAFIDSLIRDIENDEFEWIEEKVVKPKNIENKSLLKKAFIVHGHDNATKERTARYLEKLGFEAVILHEQASGGKTIIEKLEHYTDVGFCIVLYTPDDEGSVKDKKDYKPRARQNVVFEHGLLIGKLGRNRVFPLVTDHSVELPGDINGMVYLSDSSWELQLAKEIRGIGFEVDMNKVI</sequence>
<dbReference type="RefSeq" id="WP_120402962.1">
    <property type="nucleotide sequence ID" value="NZ_RAXV01000024.1"/>
</dbReference>